<dbReference type="FunFam" id="1.20.1250.20:FF:000532">
    <property type="entry name" value="SLC (SoLute Carrier) homolog"/>
    <property type="match status" value="1"/>
</dbReference>
<reference evidence="7" key="1">
    <citation type="submission" date="2021-02" db="EMBL/GenBank/DDBJ databases">
        <authorList>
            <person name="Steward A R."/>
        </authorList>
    </citation>
    <scope>NUCLEOTIDE SEQUENCE</scope>
</reference>
<dbReference type="AlphaFoldDB" id="A0A821VHX3"/>
<evidence type="ECO:0000256" key="2">
    <source>
        <dbReference type="ARBA" id="ARBA00022692"/>
    </source>
</evidence>
<evidence type="ECO:0000313" key="8">
    <source>
        <dbReference type="Proteomes" id="UP000663880"/>
    </source>
</evidence>
<dbReference type="PANTHER" id="PTHR11662:SF280">
    <property type="entry name" value="FI21844P1-RELATED"/>
    <property type="match status" value="1"/>
</dbReference>
<dbReference type="Pfam" id="PF07690">
    <property type="entry name" value="MFS_1"/>
    <property type="match status" value="1"/>
</dbReference>
<evidence type="ECO:0000256" key="5">
    <source>
        <dbReference type="SAM" id="Phobius"/>
    </source>
</evidence>
<dbReference type="InterPro" id="IPR050382">
    <property type="entry name" value="MFS_Na/Anion_cotransporter"/>
</dbReference>
<feature type="transmembrane region" description="Helical" evidence="5">
    <location>
        <begin position="368"/>
        <end position="387"/>
    </location>
</feature>
<evidence type="ECO:0000256" key="3">
    <source>
        <dbReference type="ARBA" id="ARBA00022989"/>
    </source>
</evidence>
<name>A0A821VHX3_9NEOP</name>
<dbReference type="InterPro" id="IPR020846">
    <property type="entry name" value="MFS_dom"/>
</dbReference>
<feature type="transmembrane region" description="Helical" evidence="5">
    <location>
        <begin position="204"/>
        <end position="225"/>
    </location>
</feature>
<dbReference type="Gene3D" id="1.20.1250.20">
    <property type="entry name" value="MFS general substrate transporter like domains"/>
    <property type="match status" value="2"/>
</dbReference>
<dbReference type="PROSITE" id="PS50850">
    <property type="entry name" value="MFS"/>
    <property type="match status" value="1"/>
</dbReference>
<feature type="transmembrane region" description="Helical" evidence="5">
    <location>
        <begin position="426"/>
        <end position="445"/>
    </location>
</feature>
<feature type="transmembrane region" description="Helical" evidence="5">
    <location>
        <begin position="111"/>
        <end position="130"/>
    </location>
</feature>
<dbReference type="GO" id="GO:0016020">
    <property type="term" value="C:membrane"/>
    <property type="evidence" value="ECO:0007669"/>
    <property type="project" value="UniProtKB-SubCell"/>
</dbReference>
<evidence type="ECO:0000256" key="4">
    <source>
        <dbReference type="ARBA" id="ARBA00023136"/>
    </source>
</evidence>
<dbReference type="InterPro" id="IPR011701">
    <property type="entry name" value="MFS"/>
</dbReference>
<feature type="domain" description="Major facilitator superfamily (MFS) profile" evidence="6">
    <location>
        <begin position="39"/>
        <end position="486"/>
    </location>
</feature>
<dbReference type="OrthoDB" id="2985014at2759"/>
<dbReference type="InterPro" id="IPR036259">
    <property type="entry name" value="MFS_trans_sf"/>
</dbReference>
<dbReference type="EMBL" id="CAJOBZ010000043">
    <property type="protein sequence ID" value="CAF4907547.1"/>
    <property type="molecule type" value="Genomic_DNA"/>
</dbReference>
<organism evidence="7 8">
    <name type="scientific">Pieris macdunnoughi</name>
    <dbReference type="NCBI Taxonomy" id="345717"/>
    <lineage>
        <taxon>Eukaryota</taxon>
        <taxon>Metazoa</taxon>
        <taxon>Ecdysozoa</taxon>
        <taxon>Arthropoda</taxon>
        <taxon>Hexapoda</taxon>
        <taxon>Insecta</taxon>
        <taxon>Pterygota</taxon>
        <taxon>Neoptera</taxon>
        <taxon>Endopterygota</taxon>
        <taxon>Lepidoptera</taxon>
        <taxon>Glossata</taxon>
        <taxon>Ditrysia</taxon>
        <taxon>Papilionoidea</taxon>
        <taxon>Pieridae</taxon>
        <taxon>Pierinae</taxon>
        <taxon>Pieris</taxon>
    </lineage>
</organism>
<dbReference type="GO" id="GO:0006820">
    <property type="term" value="P:monoatomic anion transport"/>
    <property type="evidence" value="ECO:0007669"/>
    <property type="project" value="TreeGrafter"/>
</dbReference>
<keyword evidence="8" id="KW-1185">Reference proteome</keyword>
<dbReference type="SUPFAM" id="SSF103473">
    <property type="entry name" value="MFS general substrate transporter"/>
    <property type="match status" value="1"/>
</dbReference>
<accession>A0A821VHX3</accession>
<gene>
    <name evidence="7" type="ORF">PMACD_LOCUS11834</name>
</gene>
<dbReference type="Proteomes" id="UP000663880">
    <property type="component" value="Unassembled WGS sequence"/>
</dbReference>
<comment type="subcellular location">
    <subcellularLocation>
        <location evidence="1">Membrane</location>
        <topology evidence="1">Multi-pass membrane protein</topology>
    </subcellularLocation>
</comment>
<evidence type="ECO:0000313" key="7">
    <source>
        <dbReference type="EMBL" id="CAF4907547.1"/>
    </source>
</evidence>
<sequence>MTLDEYKKVPTKEVLENGAEKTSVPPVYGYGVRHIQAFFMFVAYALAYLARAHLGVTVVAMTDEVKNINENTTIVNGTNFTLNSALNSSVTEDSVWNIYRTYQWPKSTQEMVLSSFFVGYAVMTFASGIICQKWGGKIPLQIAMFVNGILSILSPWIVAWGGWKALSVCRILQGLSQGGMLPGIHTLLANWVPISERGSLSSYVYTGSGLGTVLGFQISGLLAYSRFGWPSTFWTIGVLCLLGFTLMTIFSSATPYDHKTITEAEMKYIIGDSGEGTHTQPTIPWKAIFTSTPVWSAIITHIGVAVGYTFFFMQVPTYMHAILKVNVKNSGLLSSLPYVSFVICCIFFGYLSDVLVNKNILTMKNVRRLSNSVGTLGPGLCIVLVSYTENVTLAVICFVAGLGAQSAMHTGWVVNYIDLSPNYSGALMAIGNGLANFCVLVLPILVSNIVKDVTNQIQWRITMFLIGSVMILGNIIFVIFLSTDVQPWNERGYTDSKDNKLKKEKEVLKSNS</sequence>
<feature type="transmembrane region" description="Helical" evidence="5">
    <location>
        <begin position="457"/>
        <end position="481"/>
    </location>
</feature>
<proteinExistence type="predicted"/>
<feature type="transmembrane region" description="Helical" evidence="5">
    <location>
        <begin position="335"/>
        <end position="356"/>
    </location>
</feature>
<protein>
    <recommendedName>
        <fullName evidence="6">Major facilitator superfamily (MFS) profile domain-containing protein</fullName>
    </recommendedName>
</protein>
<keyword evidence="2 5" id="KW-0812">Transmembrane</keyword>
<evidence type="ECO:0000259" key="6">
    <source>
        <dbReference type="PROSITE" id="PS50850"/>
    </source>
</evidence>
<comment type="caution">
    <text evidence="7">The sequence shown here is derived from an EMBL/GenBank/DDBJ whole genome shotgun (WGS) entry which is preliminary data.</text>
</comment>
<feature type="transmembrane region" description="Helical" evidence="5">
    <location>
        <begin position="142"/>
        <end position="163"/>
    </location>
</feature>
<keyword evidence="4 5" id="KW-0472">Membrane</keyword>
<dbReference type="PANTHER" id="PTHR11662">
    <property type="entry name" value="SOLUTE CARRIER FAMILY 17"/>
    <property type="match status" value="1"/>
</dbReference>
<feature type="transmembrane region" description="Helical" evidence="5">
    <location>
        <begin position="231"/>
        <end position="250"/>
    </location>
</feature>
<evidence type="ECO:0000256" key="1">
    <source>
        <dbReference type="ARBA" id="ARBA00004141"/>
    </source>
</evidence>
<keyword evidence="3 5" id="KW-1133">Transmembrane helix</keyword>
<feature type="transmembrane region" description="Helical" evidence="5">
    <location>
        <begin position="294"/>
        <end position="315"/>
    </location>
</feature>
<dbReference type="GO" id="GO:0022857">
    <property type="term" value="F:transmembrane transporter activity"/>
    <property type="evidence" value="ECO:0007669"/>
    <property type="project" value="InterPro"/>
</dbReference>
<feature type="transmembrane region" description="Helical" evidence="5">
    <location>
        <begin position="38"/>
        <end position="61"/>
    </location>
</feature>